<reference evidence="1" key="1">
    <citation type="submission" date="2018-01" db="EMBL/GenBank/DDBJ databases">
        <title>An insight into the sialome of Amazonian anophelines.</title>
        <authorList>
            <person name="Ribeiro J.M."/>
            <person name="Scarpassa V."/>
            <person name="Calvo E."/>
        </authorList>
    </citation>
    <scope>NUCLEOTIDE SEQUENCE</scope>
    <source>
        <tissue evidence="1">Salivary glands</tissue>
    </source>
</reference>
<dbReference type="AlphaFoldDB" id="A0A2M3ZWB2"/>
<dbReference type="EMBL" id="GGFM01012060">
    <property type="protein sequence ID" value="MBW32811.1"/>
    <property type="molecule type" value="Transcribed_RNA"/>
</dbReference>
<protein>
    <submittedName>
        <fullName evidence="1">Putative secreted peptide</fullName>
    </submittedName>
</protein>
<name>A0A2M3ZWB2_9DIPT</name>
<proteinExistence type="predicted"/>
<evidence type="ECO:0000313" key="1">
    <source>
        <dbReference type="EMBL" id="MBW32811.1"/>
    </source>
</evidence>
<organism evidence="1">
    <name type="scientific">Anopheles braziliensis</name>
    <dbReference type="NCBI Taxonomy" id="58242"/>
    <lineage>
        <taxon>Eukaryota</taxon>
        <taxon>Metazoa</taxon>
        <taxon>Ecdysozoa</taxon>
        <taxon>Arthropoda</taxon>
        <taxon>Hexapoda</taxon>
        <taxon>Insecta</taxon>
        <taxon>Pterygota</taxon>
        <taxon>Neoptera</taxon>
        <taxon>Endopterygota</taxon>
        <taxon>Diptera</taxon>
        <taxon>Nematocera</taxon>
        <taxon>Culicoidea</taxon>
        <taxon>Culicidae</taxon>
        <taxon>Anophelinae</taxon>
        <taxon>Anopheles</taxon>
    </lineage>
</organism>
<sequence>MSVVASLFYYFLSRCALSPSLSFFLSVVVSAFSKLLSSCANTVRHYAIVGDRVTGLSNLHCAFNSINIQTSTNALSIIHVATTEEQQQRHGSGNNSMV</sequence>
<accession>A0A2M3ZWB2</accession>